<feature type="non-terminal residue" evidence="2">
    <location>
        <position position="168"/>
    </location>
</feature>
<feature type="non-terminal residue" evidence="2">
    <location>
        <position position="1"/>
    </location>
</feature>
<evidence type="ECO:0000313" key="2">
    <source>
        <dbReference type="EMBL" id="KZT32082.1"/>
    </source>
</evidence>
<dbReference type="AlphaFoldDB" id="A0A165XDD9"/>
<sequence length="168" mass="18020">PEDPVAEENDGLPETDDVGKPEEPHRLADEEEDETARKKRIAERLARMGGFNPFGAPLKVPKSVIPPPISSMTSKDQDIAVSPRQARSASPPRASQLEQDDPTATSAEDAEGSRRRTLAERMARLGGVKFGALPPVPQKRATVSIPEDGAHSAPSGPDSEVQPEEETV</sequence>
<proteinExistence type="predicted"/>
<dbReference type="OrthoDB" id="207120at2759"/>
<feature type="compositionally biased region" description="Basic and acidic residues" evidence="1">
    <location>
        <begin position="17"/>
        <end position="28"/>
    </location>
</feature>
<name>A0A165XDD9_9AGAM</name>
<dbReference type="EMBL" id="KV428391">
    <property type="protein sequence ID" value="KZT32082.1"/>
    <property type="molecule type" value="Genomic_DNA"/>
</dbReference>
<evidence type="ECO:0000256" key="1">
    <source>
        <dbReference type="SAM" id="MobiDB-lite"/>
    </source>
</evidence>
<gene>
    <name evidence="2" type="ORF">SISSUDRAFT_959180</name>
</gene>
<protein>
    <submittedName>
        <fullName evidence="2">Uncharacterized protein</fullName>
    </submittedName>
</protein>
<dbReference type="Proteomes" id="UP000076798">
    <property type="component" value="Unassembled WGS sequence"/>
</dbReference>
<feature type="compositionally biased region" description="Acidic residues" evidence="1">
    <location>
        <begin position="1"/>
        <end position="16"/>
    </location>
</feature>
<organism evidence="2 3">
    <name type="scientific">Sistotremastrum suecicum HHB10207 ss-3</name>
    <dbReference type="NCBI Taxonomy" id="1314776"/>
    <lineage>
        <taxon>Eukaryota</taxon>
        <taxon>Fungi</taxon>
        <taxon>Dikarya</taxon>
        <taxon>Basidiomycota</taxon>
        <taxon>Agaricomycotina</taxon>
        <taxon>Agaricomycetes</taxon>
        <taxon>Sistotremastrales</taxon>
        <taxon>Sistotremastraceae</taxon>
        <taxon>Sistotremastrum</taxon>
    </lineage>
</organism>
<evidence type="ECO:0000313" key="3">
    <source>
        <dbReference type="Proteomes" id="UP000076798"/>
    </source>
</evidence>
<reference evidence="2 3" key="1">
    <citation type="journal article" date="2016" name="Mol. Biol. Evol.">
        <title>Comparative Genomics of Early-Diverging Mushroom-Forming Fungi Provides Insights into the Origins of Lignocellulose Decay Capabilities.</title>
        <authorList>
            <person name="Nagy L.G."/>
            <person name="Riley R."/>
            <person name="Tritt A."/>
            <person name="Adam C."/>
            <person name="Daum C."/>
            <person name="Floudas D."/>
            <person name="Sun H."/>
            <person name="Yadav J.S."/>
            <person name="Pangilinan J."/>
            <person name="Larsson K.H."/>
            <person name="Matsuura K."/>
            <person name="Barry K."/>
            <person name="Labutti K."/>
            <person name="Kuo R."/>
            <person name="Ohm R.A."/>
            <person name="Bhattacharya S.S."/>
            <person name="Shirouzu T."/>
            <person name="Yoshinaga Y."/>
            <person name="Martin F.M."/>
            <person name="Grigoriev I.V."/>
            <person name="Hibbett D.S."/>
        </authorList>
    </citation>
    <scope>NUCLEOTIDE SEQUENCE [LARGE SCALE GENOMIC DNA]</scope>
    <source>
        <strain evidence="2 3">HHB10207 ss-3</strain>
    </source>
</reference>
<keyword evidence="3" id="KW-1185">Reference proteome</keyword>
<feature type="region of interest" description="Disordered" evidence="1">
    <location>
        <begin position="1"/>
        <end position="116"/>
    </location>
</feature>
<feature type="region of interest" description="Disordered" evidence="1">
    <location>
        <begin position="129"/>
        <end position="168"/>
    </location>
</feature>
<accession>A0A165XDD9</accession>